<reference evidence="3 4" key="1">
    <citation type="submission" date="2019-01" db="EMBL/GenBank/DDBJ databases">
        <title>Draft Genome and Complete Hox-Cluster Characterization of the Sterlet Sturgeon (Acipenser ruthenus).</title>
        <authorList>
            <person name="Wei Q."/>
        </authorList>
    </citation>
    <scope>NUCLEOTIDE SEQUENCE [LARGE SCALE GENOMIC DNA]</scope>
    <source>
        <strain evidence="3">WHYD16114868_AA</strain>
        <tissue evidence="3">Blood</tissue>
    </source>
</reference>
<dbReference type="Gene3D" id="2.40.50.140">
    <property type="entry name" value="Nucleic acid-binding proteins"/>
    <property type="match status" value="1"/>
</dbReference>
<proteinExistence type="predicted"/>
<dbReference type="GO" id="GO:0006412">
    <property type="term" value="P:translation"/>
    <property type="evidence" value="ECO:0007669"/>
    <property type="project" value="TreeGrafter"/>
</dbReference>
<feature type="compositionally biased region" description="Pro residues" evidence="1">
    <location>
        <begin position="43"/>
        <end position="52"/>
    </location>
</feature>
<dbReference type="AlphaFoldDB" id="A0A444UGZ2"/>
<dbReference type="InterPro" id="IPR050437">
    <property type="entry name" value="Ribos_protein_bS1-like"/>
</dbReference>
<evidence type="ECO:0000313" key="4">
    <source>
        <dbReference type="Proteomes" id="UP000289886"/>
    </source>
</evidence>
<evidence type="ECO:0000256" key="1">
    <source>
        <dbReference type="SAM" id="MobiDB-lite"/>
    </source>
</evidence>
<dbReference type="CDD" id="cd05685">
    <property type="entry name" value="S1_Tex"/>
    <property type="match status" value="1"/>
</dbReference>
<dbReference type="Pfam" id="PF00575">
    <property type="entry name" value="S1"/>
    <property type="match status" value="1"/>
</dbReference>
<dbReference type="Proteomes" id="UP000289886">
    <property type="component" value="Unassembled WGS sequence"/>
</dbReference>
<dbReference type="Gene3D" id="1.10.10.650">
    <property type="entry name" value="RuvA domain 2-like"/>
    <property type="match status" value="1"/>
</dbReference>
<dbReference type="FunFam" id="2.40.50.140:FF:000146">
    <property type="entry name" value="S1 RNA-binding domain-containing protein 1"/>
    <property type="match status" value="1"/>
</dbReference>
<dbReference type="InterPro" id="IPR037027">
    <property type="entry name" value="YqgF/RNaseH-like_dom_sf"/>
</dbReference>
<dbReference type="Gene3D" id="3.30.420.140">
    <property type="entry name" value="YqgF/RNase H-like domain"/>
    <property type="match status" value="1"/>
</dbReference>
<dbReference type="InterPro" id="IPR044146">
    <property type="entry name" value="S1_Tex"/>
</dbReference>
<dbReference type="PANTHER" id="PTHR10724:SF10">
    <property type="entry name" value="S1 RNA-BINDING DOMAIN-CONTAINING PROTEIN 1"/>
    <property type="match status" value="1"/>
</dbReference>
<dbReference type="PANTHER" id="PTHR10724">
    <property type="entry name" value="30S RIBOSOMAL PROTEIN S1"/>
    <property type="match status" value="1"/>
</dbReference>
<dbReference type="SUPFAM" id="SSF50249">
    <property type="entry name" value="Nucleic acid-binding proteins"/>
    <property type="match status" value="1"/>
</dbReference>
<feature type="region of interest" description="Disordered" evidence="1">
    <location>
        <begin position="516"/>
        <end position="566"/>
    </location>
</feature>
<dbReference type="SMART" id="SM00316">
    <property type="entry name" value="S1"/>
    <property type="match status" value="1"/>
</dbReference>
<dbReference type="Pfam" id="PF09371">
    <property type="entry name" value="Tex_N"/>
    <property type="match status" value="1"/>
</dbReference>
<dbReference type="InterPro" id="IPR032639">
    <property type="entry name" value="Tex_YqgF"/>
</dbReference>
<evidence type="ECO:0000313" key="3">
    <source>
        <dbReference type="EMBL" id="RXM34443.1"/>
    </source>
</evidence>
<comment type="caution">
    <text evidence="3">The sequence shown here is derived from an EMBL/GenBank/DDBJ whole genome shotgun (WGS) entry which is preliminary data.</text>
</comment>
<dbReference type="InterPro" id="IPR003029">
    <property type="entry name" value="S1_domain"/>
</dbReference>
<dbReference type="InterPro" id="IPR023323">
    <property type="entry name" value="Tex-like_dom_sf"/>
</dbReference>
<dbReference type="GO" id="GO:0006139">
    <property type="term" value="P:nucleobase-containing compound metabolic process"/>
    <property type="evidence" value="ECO:0007669"/>
    <property type="project" value="InterPro"/>
</dbReference>
<protein>
    <submittedName>
        <fullName evidence="3">S1 RNA-binding domain-containing protein 1</fullName>
    </submittedName>
</protein>
<accession>A0A444UGZ2</accession>
<dbReference type="FunFam" id="1.10.10.650:FF:000001">
    <property type="entry name" value="S1 RNA-binding domain 1"/>
    <property type="match status" value="1"/>
</dbReference>
<sequence length="740" mass="81754">MLYSSDFRSTECENEEEEEEWVPESKVMKPRKKPAKLKEPKAPTLPKPPKAPKQPKVPKTPKPKAPKKTAAEKPKVGRKTKVSALEKDAGVVGVPVKEEVLSERTVVDPWVCENLVNLFKEENTIPFIVRYRKELSNHMDVDAVRDVQLAVEELRNVAKKVHAVIQTLKKEGTLTISLEKALLNCRSADELDHVRNLAGVADNLRNPAMFESMRQAENQFCDAQNKVCKRKALTPRTSSSFQHSKPKQNGQRGQHAPWMIHGTPGNSNADTDEDLLKGCEQDYITIHSTMSKTALKEQKDEKGAKPKDIDKFQLYADFTANVKNVHHHQILAINRGENLKILTVEVNIPDRVKNEFIRWCLNVSRNVKIRTSYAVHSRNVKIRTSYAVHSRNVKIRTSYAVHSRNVKIRTSYTVHSRNVKIRTSYTVHSRNVKIRTSYTSITSEAGASIYSVSPEAVKEMPDLDPNLRSAGSLLAMCFLAIAESLAGAVGVFTAQSVSKLRFFVKDRTAQCSQQSAVEAGGQASRAGVPSVTGAGGAAGKPPSKKSKSKTTGSAAQQLNPLDQTCIHPESYDNHEMGFQVSQSSSADPTLEIAIRWAPSSRFLLLIGGSLQDIGKLEMQSKVNAAIQKEGMGEVSQKLNTVLPTLQIITDGLTQPQGFDIRQGTVLTGRVVNAALFGAFVDIGVGQSGLIHKKYITEAKLPQDERRRILALGPGEKVEVRVLSVDVARGRIGLDLIRVLR</sequence>
<dbReference type="SUPFAM" id="SSF158832">
    <property type="entry name" value="Tex N-terminal region-like"/>
    <property type="match status" value="1"/>
</dbReference>
<dbReference type="Pfam" id="PF22706">
    <property type="entry name" value="Tex_central_region"/>
    <property type="match status" value="1"/>
</dbReference>
<feature type="compositionally biased region" description="Polar residues" evidence="1">
    <location>
        <begin position="235"/>
        <end position="252"/>
    </location>
</feature>
<dbReference type="Gene3D" id="1.10.3500.10">
    <property type="entry name" value="Tex N-terminal region-like"/>
    <property type="match status" value="1"/>
</dbReference>
<dbReference type="InterPro" id="IPR018974">
    <property type="entry name" value="Tex-like_N"/>
</dbReference>
<keyword evidence="4" id="KW-1185">Reference proteome</keyword>
<dbReference type="EMBL" id="SCEB01214592">
    <property type="protein sequence ID" value="RXM34443.1"/>
    <property type="molecule type" value="Genomic_DNA"/>
</dbReference>
<dbReference type="PROSITE" id="PS50126">
    <property type="entry name" value="S1"/>
    <property type="match status" value="1"/>
</dbReference>
<feature type="region of interest" description="Disordered" evidence="1">
    <location>
        <begin position="233"/>
        <end position="271"/>
    </location>
</feature>
<dbReference type="InterPro" id="IPR023319">
    <property type="entry name" value="Tex-like_HTH_dom_sf"/>
</dbReference>
<name>A0A444UGZ2_ACIRT</name>
<feature type="domain" description="S1 motif" evidence="2">
    <location>
        <begin position="663"/>
        <end position="736"/>
    </location>
</feature>
<dbReference type="InterPro" id="IPR012340">
    <property type="entry name" value="NA-bd_OB-fold"/>
</dbReference>
<gene>
    <name evidence="3" type="ORF">EOD39_0164</name>
</gene>
<organism evidence="3 4">
    <name type="scientific">Acipenser ruthenus</name>
    <name type="common">Sterlet sturgeon</name>
    <dbReference type="NCBI Taxonomy" id="7906"/>
    <lineage>
        <taxon>Eukaryota</taxon>
        <taxon>Metazoa</taxon>
        <taxon>Chordata</taxon>
        <taxon>Craniata</taxon>
        <taxon>Vertebrata</taxon>
        <taxon>Euteleostomi</taxon>
        <taxon>Actinopterygii</taxon>
        <taxon>Chondrostei</taxon>
        <taxon>Acipenseriformes</taxon>
        <taxon>Acipenseridae</taxon>
        <taxon>Acipenser</taxon>
    </lineage>
</organism>
<feature type="compositionally biased region" description="Acidic residues" evidence="1">
    <location>
        <begin position="12"/>
        <end position="22"/>
    </location>
</feature>
<dbReference type="GO" id="GO:0003729">
    <property type="term" value="F:mRNA binding"/>
    <property type="evidence" value="ECO:0007669"/>
    <property type="project" value="TreeGrafter"/>
</dbReference>
<dbReference type="InterPro" id="IPR055179">
    <property type="entry name" value="Tex-like_central_region"/>
</dbReference>
<dbReference type="GO" id="GO:0003735">
    <property type="term" value="F:structural constituent of ribosome"/>
    <property type="evidence" value="ECO:0007669"/>
    <property type="project" value="TreeGrafter"/>
</dbReference>
<evidence type="ECO:0000259" key="2">
    <source>
        <dbReference type="PROSITE" id="PS50126"/>
    </source>
</evidence>
<dbReference type="Pfam" id="PF16921">
    <property type="entry name" value="Tex_YqgF"/>
    <property type="match status" value="1"/>
</dbReference>
<feature type="region of interest" description="Disordered" evidence="1">
    <location>
        <begin position="1"/>
        <end position="82"/>
    </location>
</feature>